<feature type="region of interest" description="Disordered" evidence="1">
    <location>
        <begin position="215"/>
        <end position="347"/>
    </location>
</feature>
<keyword evidence="3" id="KW-1185">Reference proteome</keyword>
<name>A0A6P8FZ91_CLUHA</name>
<feature type="region of interest" description="Disordered" evidence="1">
    <location>
        <begin position="106"/>
        <end position="146"/>
    </location>
</feature>
<feature type="compositionally biased region" description="Acidic residues" evidence="1">
    <location>
        <begin position="326"/>
        <end position="347"/>
    </location>
</feature>
<reference evidence="4" key="1">
    <citation type="submission" date="2025-08" db="UniProtKB">
        <authorList>
            <consortium name="RefSeq"/>
        </authorList>
    </citation>
    <scope>IDENTIFICATION</scope>
</reference>
<feature type="compositionally biased region" description="Polar residues" evidence="1">
    <location>
        <begin position="193"/>
        <end position="203"/>
    </location>
</feature>
<gene>
    <name evidence="4" type="primary">LOC116222410</name>
</gene>
<keyword evidence="2" id="KW-0812">Transmembrane</keyword>
<evidence type="ECO:0000256" key="2">
    <source>
        <dbReference type="SAM" id="Phobius"/>
    </source>
</evidence>
<sequence>MRRLYVENLNDSCCKYVFCYTGAINTTTAQTRTQPQSTLTTAAAATDSLKAVDPGLQAAVAGCIVLTVALILVLASNVILCRQQKKSAASVIYQTYDGSTSAIMRERSEQEEPDLNLLRVTTEVTPSQAPRVPARPPSTSSTSSCDSGDLNYYIQPIAEVPSFHAPKAPPSPGPVSEGVINGNNKSGRDSDSESGNDYENTGSHIDHLLKSANIYTPGESQNPISVHDPNNLQRAPSIGSCSTSSGEDYQNTAFNRENPQNPDGASQSNSEKFKLAPLPTRENHGGFNHYNRSYLPASNCDQDDSSSTSSGEDYENVPVMRKAPLEDPEDQSSSDSDYDDVPYDATS</sequence>
<dbReference type="KEGG" id="char:116222410"/>
<evidence type="ECO:0000313" key="3">
    <source>
        <dbReference type="Proteomes" id="UP000515152"/>
    </source>
</evidence>
<proteinExistence type="predicted"/>
<dbReference type="Proteomes" id="UP000515152">
    <property type="component" value="Chromosome 11"/>
</dbReference>
<dbReference type="RefSeq" id="XP_031432134.1">
    <property type="nucleotide sequence ID" value="XM_031576274.2"/>
</dbReference>
<dbReference type="AlphaFoldDB" id="A0A6P8FZ91"/>
<keyword evidence="2" id="KW-1133">Transmembrane helix</keyword>
<evidence type="ECO:0000313" key="4">
    <source>
        <dbReference type="RefSeq" id="XP_031432134.1"/>
    </source>
</evidence>
<feature type="transmembrane region" description="Helical" evidence="2">
    <location>
        <begin position="58"/>
        <end position="80"/>
    </location>
</feature>
<dbReference type="GeneID" id="116222410"/>
<evidence type="ECO:0000256" key="1">
    <source>
        <dbReference type="SAM" id="MobiDB-lite"/>
    </source>
</evidence>
<protein>
    <submittedName>
        <fullName evidence="4">Uncharacterized protein LOC116222410</fullName>
    </submittedName>
</protein>
<accession>A0A6P8FZ91</accession>
<organism evidence="3 4">
    <name type="scientific">Clupea harengus</name>
    <name type="common">Atlantic herring</name>
    <dbReference type="NCBI Taxonomy" id="7950"/>
    <lineage>
        <taxon>Eukaryota</taxon>
        <taxon>Metazoa</taxon>
        <taxon>Chordata</taxon>
        <taxon>Craniata</taxon>
        <taxon>Vertebrata</taxon>
        <taxon>Euteleostomi</taxon>
        <taxon>Actinopterygii</taxon>
        <taxon>Neopterygii</taxon>
        <taxon>Teleostei</taxon>
        <taxon>Clupei</taxon>
        <taxon>Clupeiformes</taxon>
        <taxon>Clupeoidei</taxon>
        <taxon>Clupeidae</taxon>
        <taxon>Clupea</taxon>
    </lineage>
</organism>
<feature type="compositionally biased region" description="Polar residues" evidence="1">
    <location>
        <begin position="218"/>
        <end position="270"/>
    </location>
</feature>
<feature type="region of interest" description="Disordered" evidence="1">
    <location>
        <begin position="163"/>
        <end position="203"/>
    </location>
</feature>
<keyword evidence="2" id="KW-0472">Membrane</keyword>